<proteinExistence type="predicted"/>
<accession>A0ABN1X1S7</accession>
<keyword evidence="3" id="KW-1185">Reference proteome</keyword>
<reference evidence="2 3" key="1">
    <citation type="journal article" date="2019" name="Int. J. Syst. Evol. Microbiol.">
        <title>The Global Catalogue of Microorganisms (GCM) 10K type strain sequencing project: providing services to taxonomists for standard genome sequencing and annotation.</title>
        <authorList>
            <consortium name="The Broad Institute Genomics Platform"/>
            <consortium name="The Broad Institute Genome Sequencing Center for Infectious Disease"/>
            <person name="Wu L."/>
            <person name="Ma J."/>
        </authorList>
    </citation>
    <scope>NUCLEOTIDE SEQUENCE [LARGE SCALE GENOMIC DNA]</scope>
    <source>
        <strain evidence="2 3">JCM 13004</strain>
    </source>
</reference>
<evidence type="ECO:0000313" key="3">
    <source>
        <dbReference type="Proteomes" id="UP001500037"/>
    </source>
</evidence>
<feature type="region of interest" description="Disordered" evidence="1">
    <location>
        <begin position="59"/>
        <end position="123"/>
    </location>
</feature>
<dbReference type="InterPro" id="IPR047789">
    <property type="entry name" value="CU044_5270-like"/>
</dbReference>
<sequence>MNNPHETLPADRRRFLKEHLMSEITAQAKAPRPRRRPVWLVAPLAVGALATVTLVVPSRHHDSGSTPASSASAPATPAPATSATPSITPEPEPTDPAGLLARAAKAAASRPAPQARGNQFVYRREIHDGARESKREQKSWISVDGRSQGLILDPTMGGGRTPWPATLSDLPGAPRTAGFDALTYEFVSHLPTDPQQLLHQLLTVDRSKTVAGVTMTPELRHQIAFGDVQMIFQNISAPPAVAAALMQAAAKIPGTSVVTDEVDAAGRHGVAVVGTNGTLRVALIFDPTTGAFLGVREVLLSDLPPAGSDGLPPTGTPSPGAGNGKGYDYASALLATTIVDKTEVEPTD</sequence>
<protein>
    <recommendedName>
        <fullName evidence="4">CU044_5270 family protein</fullName>
    </recommendedName>
</protein>
<evidence type="ECO:0008006" key="4">
    <source>
        <dbReference type="Google" id="ProtNLM"/>
    </source>
</evidence>
<feature type="region of interest" description="Disordered" evidence="1">
    <location>
        <begin position="304"/>
        <end position="325"/>
    </location>
</feature>
<feature type="compositionally biased region" description="Low complexity" evidence="1">
    <location>
        <begin position="96"/>
        <end position="116"/>
    </location>
</feature>
<name>A0ABN1X1S7_9ACTN</name>
<dbReference type="EMBL" id="BAAALF010000249">
    <property type="protein sequence ID" value="GAA1274486.1"/>
    <property type="molecule type" value="Genomic_DNA"/>
</dbReference>
<comment type="caution">
    <text evidence="2">The sequence shown here is derived from an EMBL/GenBank/DDBJ whole genome shotgun (WGS) entry which is preliminary data.</text>
</comment>
<dbReference type="Proteomes" id="UP001500037">
    <property type="component" value="Unassembled WGS sequence"/>
</dbReference>
<organism evidence="2 3">
    <name type="scientific">Kitasatospora nipponensis</name>
    <dbReference type="NCBI Taxonomy" id="258049"/>
    <lineage>
        <taxon>Bacteria</taxon>
        <taxon>Bacillati</taxon>
        <taxon>Actinomycetota</taxon>
        <taxon>Actinomycetes</taxon>
        <taxon>Kitasatosporales</taxon>
        <taxon>Streptomycetaceae</taxon>
        <taxon>Kitasatospora</taxon>
    </lineage>
</organism>
<evidence type="ECO:0000313" key="2">
    <source>
        <dbReference type="EMBL" id="GAA1274486.1"/>
    </source>
</evidence>
<gene>
    <name evidence="2" type="ORF">GCM10009665_72440</name>
</gene>
<dbReference type="NCBIfam" id="NF038083">
    <property type="entry name" value="CU044_5270_fam"/>
    <property type="match status" value="1"/>
</dbReference>
<dbReference type="RefSeq" id="WP_344446487.1">
    <property type="nucleotide sequence ID" value="NZ_BAAALF010000249.1"/>
</dbReference>
<feature type="compositionally biased region" description="Low complexity" evidence="1">
    <location>
        <begin position="65"/>
        <end position="89"/>
    </location>
</feature>
<evidence type="ECO:0000256" key="1">
    <source>
        <dbReference type="SAM" id="MobiDB-lite"/>
    </source>
</evidence>